<dbReference type="AlphaFoldDB" id="G2JA60"/>
<sequence length="204" mass="23104">MFSNNTLANILQALTQNSNNDLARANNNDEDYQARLTRLLVPPAERHEVQSISNEINIKMQEIKQLFSGRAGYAQIETACTELADDMSRQKWIPPGEDMKATYGIFGFTSAKNAVNDLHEYAQTIIDILNTPNCDVQTKREMLNEIKLTVETTVETLKKSLSEKDRKVPHTCNTIEEAFFALMDSVAPIEQRDPIFAEDVHRLS</sequence>
<dbReference type="OrthoDB" id="9826263at2"/>
<keyword evidence="2" id="KW-1185">Reference proteome</keyword>
<dbReference type="RefSeq" id="WP_006682815.1">
    <property type="nucleotide sequence ID" value="NZ_CAFB01000044.1"/>
</dbReference>
<organism evidence="1 2">
    <name type="scientific">Candidatus Glomeribacter gigasporarum BEG34</name>
    <dbReference type="NCBI Taxonomy" id="1070319"/>
    <lineage>
        <taxon>Bacteria</taxon>
        <taxon>Pseudomonadati</taxon>
        <taxon>Pseudomonadota</taxon>
        <taxon>Betaproteobacteria</taxon>
        <taxon>Burkholderiales</taxon>
        <taxon>Burkholderiaceae</taxon>
        <taxon>Candidatus Glomeribacter</taxon>
    </lineage>
</organism>
<dbReference type="Proteomes" id="UP000054051">
    <property type="component" value="Unassembled WGS sequence"/>
</dbReference>
<dbReference type="STRING" id="1070319.CAGGBEG34_270075"/>
<protein>
    <submittedName>
        <fullName evidence="1">Uncharacterized protein</fullName>
    </submittedName>
</protein>
<evidence type="ECO:0000313" key="2">
    <source>
        <dbReference type="Proteomes" id="UP000054051"/>
    </source>
</evidence>
<evidence type="ECO:0000313" key="1">
    <source>
        <dbReference type="EMBL" id="CCD29660.1"/>
    </source>
</evidence>
<proteinExistence type="predicted"/>
<dbReference type="EMBL" id="CAFB01000044">
    <property type="protein sequence ID" value="CCD29660.1"/>
    <property type="molecule type" value="Genomic_DNA"/>
</dbReference>
<accession>G2JA60</accession>
<reference evidence="1 2" key="1">
    <citation type="submission" date="2011-08" db="EMBL/GenBank/DDBJ databases">
        <title>The genome of the obligate endobacterium of an arbuscular mycorrhizal fungus reveals an interphylum network of nutritional interactions.</title>
        <authorList>
            <person name="Ghignone S."/>
            <person name="Salvioli A."/>
            <person name="Anca I."/>
            <person name="Lumini E."/>
            <person name="Ortu G."/>
            <person name="Petiti L."/>
            <person name="Cruveiller S."/>
            <person name="Bianciotto V."/>
            <person name="Piffanelli P."/>
            <person name="Lanfranco L."/>
            <person name="Bonfante P."/>
        </authorList>
    </citation>
    <scope>NUCLEOTIDE SEQUENCE [LARGE SCALE GENOMIC DNA]</scope>
    <source>
        <strain evidence="1 2">BEG34</strain>
    </source>
</reference>
<comment type="caution">
    <text evidence="1">The sequence shown here is derived from an EMBL/GenBank/DDBJ whole genome shotgun (WGS) entry which is preliminary data.</text>
</comment>
<name>G2JA60_9BURK</name>
<gene>
    <name evidence="1" type="ORF">CAGGBEG34_270075</name>
</gene>